<keyword evidence="1" id="KW-0812">Transmembrane</keyword>
<evidence type="ECO:0000256" key="1">
    <source>
        <dbReference type="SAM" id="Phobius"/>
    </source>
</evidence>
<feature type="transmembrane region" description="Helical" evidence="1">
    <location>
        <begin position="50"/>
        <end position="71"/>
    </location>
</feature>
<dbReference type="ExpressionAtlas" id="A0A1B6PJ14">
    <property type="expression patterns" value="baseline and differential"/>
</dbReference>
<reference evidence="2" key="2">
    <citation type="submission" date="2017-02" db="EMBL/GenBank/DDBJ databases">
        <title>WGS assembly of Sorghum bicolor.</title>
        <authorList>
            <person name="Paterson A."/>
            <person name="Mullet J."/>
            <person name="Bowers J."/>
            <person name="Bruggmann R."/>
            <person name="Dubchak I."/>
            <person name="Grimwood J."/>
            <person name="Gundlach H."/>
            <person name="Haberer G."/>
            <person name="Hellsten U."/>
            <person name="Mitros T."/>
            <person name="Poliakov A."/>
            <person name="Schmutz J."/>
            <person name="Spannagl M."/>
            <person name="Tang H."/>
            <person name="Wang X."/>
            <person name="Wicker T."/>
            <person name="Bharti A."/>
            <person name="Chapman J."/>
            <person name="Feltus F."/>
            <person name="Gowik U."/>
            <person name="Grigoriev I."/>
            <person name="Lyons E."/>
            <person name="Maher C."/>
            <person name="Martis M."/>
            <person name="Narechania A."/>
            <person name="Otillar R."/>
            <person name="Penning B."/>
            <person name="Salamov A."/>
            <person name="Wang Y."/>
            <person name="Zhang L."/>
            <person name="Carpita N."/>
            <person name="Freeling M."/>
            <person name="Gingle A."/>
            <person name="Hash C."/>
            <person name="Keller B."/>
            <person name="Klein P."/>
            <person name="Kresovich S."/>
            <person name="Mccann M."/>
            <person name="Ming R."/>
            <person name="Peterson D."/>
            <person name="Rahman M."/>
            <person name="Ware D."/>
            <person name="Westhoff P."/>
            <person name="Mayer K."/>
            <person name="Messing J."/>
            <person name="Sims D."/>
            <person name="Jenkins J."/>
            <person name="Shu S."/>
            <person name="Rokhsar D."/>
        </authorList>
    </citation>
    <scope>NUCLEOTIDE SEQUENCE</scope>
</reference>
<sequence>MELKTHTAAGGGRVHLLSVSSPCLAPVDPRPRILVVHPHPSPKPELLHPLHLVVAAPIFGAIIPILCPMFGKLKARKMALNSQSRDLSIGLAQEWT</sequence>
<dbReference type="EMBL" id="CM000766">
    <property type="protein sequence ID" value="KXG25687.1"/>
    <property type="molecule type" value="Genomic_DNA"/>
</dbReference>
<proteinExistence type="predicted"/>
<protein>
    <submittedName>
        <fullName evidence="2">Uncharacterized protein</fullName>
    </submittedName>
</protein>
<reference evidence="2 3" key="1">
    <citation type="journal article" date="2009" name="Nature">
        <title>The Sorghum bicolor genome and the diversification of grasses.</title>
        <authorList>
            <person name="Paterson A.H."/>
            <person name="Bowers J.E."/>
            <person name="Bruggmann R."/>
            <person name="Dubchak I."/>
            <person name="Grimwood J."/>
            <person name="Gundlach H."/>
            <person name="Haberer G."/>
            <person name="Hellsten U."/>
            <person name="Mitros T."/>
            <person name="Poliakov A."/>
            <person name="Schmutz J."/>
            <person name="Spannagl M."/>
            <person name="Tang H."/>
            <person name="Wang X."/>
            <person name="Wicker T."/>
            <person name="Bharti A.K."/>
            <person name="Chapman J."/>
            <person name="Feltus F.A."/>
            <person name="Gowik U."/>
            <person name="Grigoriev I.V."/>
            <person name="Lyons E."/>
            <person name="Maher C.A."/>
            <person name="Martis M."/>
            <person name="Narechania A."/>
            <person name="Otillar R.P."/>
            <person name="Penning B.W."/>
            <person name="Salamov A.A."/>
            <person name="Wang Y."/>
            <person name="Zhang L."/>
            <person name="Carpita N.C."/>
            <person name="Freeling M."/>
            <person name="Gingle A.R."/>
            <person name="Hash C.T."/>
            <person name="Keller B."/>
            <person name="Klein P."/>
            <person name="Kresovich S."/>
            <person name="McCann M.C."/>
            <person name="Ming R."/>
            <person name="Peterson D.G."/>
            <person name="Mehboob-ur-Rahman"/>
            <person name="Ware D."/>
            <person name="Westhoff P."/>
            <person name="Mayer K.F."/>
            <person name="Messing J."/>
            <person name="Rokhsar D.S."/>
        </authorList>
    </citation>
    <scope>NUCLEOTIDE SEQUENCE [LARGE SCALE GENOMIC DNA]</scope>
    <source>
        <strain evidence="3">cv. BTx623</strain>
    </source>
</reference>
<dbReference type="Gramene" id="KXG25684">
    <property type="protein sequence ID" value="KXG25684"/>
    <property type="gene ID" value="SORBI_3007G218200"/>
</dbReference>
<reference evidence="3" key="3">
    <citation type="journal article" date="2018" name="Plant J.">
        <title>The Sorghum bicolor reference genome: improved assembly, gene annotations, a transcriptome atlas, and signatures of genome organization.</title>
        <authorList>
            <person name="McCormick R.F."/>
            <person name="Truong S.K."/>
            <person name="Sreedasyam A."/>
            <person name="Jenkins J."/>
            <person name="Shu S."/>
            <person name="Sims D."/>
            <person name="Kennedy M."/>
            <person name="Amirebrahimi M."/>
            <person name="Weers B.D."/>
            <person name="McKinley B."/>
            <person name="Mattison A."/>
            <person name="Morishige D.T."/>
            <person name="Grimwood J."/>
            <person name="Schmutz J."/>
            <person name="Mullet J.E."/>
        </authorList>
    </citation>
    <scope>NUCLEOTIDE SEQUENCE [LARGE SCALE GENOMIC DNA]</scope>
    <source>
        <strain evidence="3">cv. BTx623</strain>
    </source>
</reference>
<keyword evidence="1" id="KW-0472">Membrane</keyword>
<keyword evidence="1" id="KW-1133">Transmembrane helix</keyword>
<keyword evidence="3" id="KW-1185">Reference proteome</keyword>
<organism evidence="2 3">
    <name type="scientific">Sorghum bicolor</name>
    <name type="common">Sorghum</name>
    <name type="synonym">Sorghum vulgare</name>
    <dbReference type="NCBI Taxonomy" id="4558"/>
    <lineage>
        <taxon>Eukaryota</taxon>
        <taxon>Viridiplantae</taxon>
        <taxon>Streptophyta</taxon>
        <taxon>Embryophyta</taxon>
        <taxon>Tracheophyta</taxon>
        <taxon>Spermatophyta</taxon>
        <taxon>Magnoliopsida</taxon>
        <taxon>Liliopsida</taxon>
        <taxon>Poales</taxon>
        <taxon>Poaceae</taxon>
        <taxon>PACMAD clade</taxon>
        <taxon>Panicoideae</taxon>
        <taxon>Andropogonodae</taxon>
        <taxon>Andropogoneae</taxon>
        <taxon>Sorghinae</taxon>
        <taxon>Sorghum</taxon>
    </lineage>
</organism>
<dbReference type="Gramene" id="KXG25687">
    <property type="protein sequence ID" value="KXG25687"/>
    <property type="gene ID" value="SORBI_3007G218200"/>
</dbReference>
<name>A0A1B6PJ14_SORBI</name>
<dbReference type="AlphaFoldDB" id="A0A1B6PJ14"/>
<gene>
    <name evidence="2" type="ORF">SORBI_3007G218200</name>
</gene>
<dbReference type="Proteomes" id="UP000000768">
    <property type="component" value="Chromosome 7"/>
</dbReference>
<dbReference type="EMBL" id="CM000766">
    <property type="protein sequence ID" value="KXG25684.1"/>
    <property type="molecule type" value="Genomic_DNA"/>
</dbReference>
<accession>A0A1B6PJ14</accession>
<evidence type="ECO:0000313" key="3">
    <source>
        <dbReference type="Proteomes" id="UP000000768"/>
    </source>
</evidence>
<evidence type="ECO:0000313" key="2">
    <source>
        <dbReference type="EMBL" id="KXG25684.1"/>
    </source>
</evidence>